<keyword evidence="2" id="KW-1185">Reference proteome</keyword>
<name>A0A346FCY0_9CAUD</name>
<dbReference type="EMBL" id="MH479925">
    <property type="protein sequence ID" value="AXN53594.1"/>
    <property type="molecule type" value="Genomic_DNA"/>
</dbReference>
<dbReference type="InterPro" id="IPR045677">
    <property type="entry name" value="DUF6197"/>
</dbReference>
<dbReference type="GeneID" id="54998612"/>
<proteinExistence type="predicted"/>
<reference evidence="1 2" key="1">
    <citation type="submission" date="2018-06" db="EMBL/GenBank/DDBJ databases">
        <authorList>
            <person name="DeCurzio J.M."/>
            <person name="Delesalle V.A."/>
            <person name="Garlena R.A."/>
            <person name="Russell D.A."/>
            <person name="Pope W.H."/>
            <person name="Jacobs-Sera D."/>
            <person name="Hatfull G.F."/>
        </authorList>
    </citation>
    <scope>NUCLEOTIDE SEQUENCE [LARGE SCALE GENOMIC DNA]</scope>
</reference>
<dbReference type="Pfam" id="PF19698">
    <property type="entry name" value="DUF6197"/>
    <property type="match status" value="1"/>
</dbReference>
<evidence type="ECO:0000313" key="2">
    <source>
        <dbReference type="Proteomes" id="UP000258385"/>
    </source>
</evidence>
<dbReference type="Proteomes" id="UP000258385">
    <property type="component" value="Segment"/>
</dbReference>
<evidence type="ECO:0000313" key="1">
    <source>
        <dbReference type="EMBL" id="AXN53594.1"/>
    </source>
</evidence>
<accession>A0A346FCY0</accession>
<dbReference type="KEGG" id="vg:54998612"/>
<organism evidence="1 2">
    <name type="scientific">Gordonia phage Ronaldo</name>
    <dbReference type="NCBI Taxonomy" id="2250397"/>
    <lineage>
        <taxon>Viruses</taxon>
        <taxon>Duplodnaviria</taxon>
        <taxon>Heunggongvirae</taxon>
        <taxon>Uroviricota</taxon>
        <taxon>Caudoviricetes</taxon>
        <taxon>Ronaldovirus</taxon>
        <taxon>Ronaldovirus ronaldo</taxon>
    </lineage>
</organism>
<sequence length="109" mass="12230">MTKQPMPNDAELFDKAADILERDGWCQHEAHNEAGNHCALGALEVAAGEMYGDKYLNHYPRVYLKVTKGIDPDFHSVPAWNDTKGRAAQEVIDQYRALAKEETKRADGN</sequence>
<dbReference type="RefSeq" id="YP_009807728.1">
    <property type="nucleotide sequence ID" value="NC_048028.1"/>
</dbReference>
<protein>
    <submittedName>
        <fullName evidence="1">Uncharacterized protein</fullName>
    </submittedName>
</protein>
<gene>
    <name evidence="1" type="primary">32</name>
    <name evidence="1" type="ORF">SEA_RONALDO_32</name>
</gene>